<keyword evidence="2" id="KW-0067">ATP-binding</keyword>
<organism evidence="5 6">
    <name type="scientific">Paenibacillus ginsengarvi</name>
    <dbReference type="NCBI Taxonomy" id="400777"/>
    <lineage>
        <taxon>Bacteria</taxon>
        <taxon>Bacillati</taxon>
        <taxon>Bacillota</taxon>
        <taxon>Bacilli</taxon>
        <taxon>Bacillales</taxon>
        <taxon>Paenibacillaceae</taxon>
        <taxon>Paenibacillus</taxon>
    </lineage>
</organism>
<dbReference type="PANTHER" id="PTHR11361">
    <property type="entry name" value="DNA MISMATCH REPAIR PROTEIN MUTS FAMILY MEMBER"/>
    <property type="match status" value="1"/>
</dbReference>
<dbReference type="SMART" id="SM00534">
    <property type="entry name" value="MUTSac"/>
    <property type="match status" value="1"/>
</dbReference>
<keyword evidence="3" id="KW-0238">DNA-binding</keyword>
<protein>
    <recommendedName>
        <fullName evidence="4">DNA mismatch repair proteins mutS family domain-containing protein</fullName>
    </recommendedName>
</protein>
<evidence type="ECO:0000313" key="5">
    <source>
        <dbReference type="EMBL" id="RKN80515.1"/>
    </source>
</evidence>
<dbReference type="Proteomes" id="UP000282311">
    <property type="component" value="Unassembled WGS sequence"/>
</dbReference>
<dbReference type="GO" id="GO:0030983">
    <property type="term" value="F:mismatched DNA binding"/>
    <property type="evidence" value="ECO:0007669"/>
    <property type="project" value="InterPro"/>
</dbReference>
<dbReference type="SUPFAM" id="SSF52540">
    <property type="entry name" value="P-loop containing nucleoside triphosphate hydrolases"/>
    <property type="match status" value="1"/>
</dbReference>
<accession>A0A3B0C2Q3</accession>
<dbReference type="InterPro" id="IPR045076">
    <property type="entry name" value="MutS"/>
</dbReference>
<keyword evidence="6" id="KW-1185">Reference proteome</keyword>
<dbReference type="GO" id="GO:0140664">
    <property type="term" value="F:ATP-dependent DNA damage sensor activity"/>
    <property type="evidence" value="ECO:0007669"/>
    <property type="project" value="InterPro"/>
</dbReference>
<keyword evidence="1" id="KW-0547">Nucleotide-binding</keyword>
<feature type="domain" description="DNA mismatch repair proteins mutS family" evidence="4">
    <location>
        <begin position="362"/>
        <end position="549"/>
    </location>
</feature>
<dbReference type="AlphaFoldDB" id="A0A3B0C2Q3"/>
<dbReference type="GO" id="GO:0006298">
    <property type="term" value="P:mismatch repair"/>
    <property type="evidence" value="ECO:0007669"/>
    <property type="project" value="InterPro"/>
</dbReference>
<dbReference type="Gene3D" id="1.10.1420.10">
    <property type="match status" value="1"/>
</dbReference>
<dbReference type="InterPro" id="IPR000432">
    <property type="entry name" value="DNA_mismatch_repair_MutS_C"/>
</dbReference>
<dbReference type="Pfam" id="PF00488">
    <property type="entry name" value="MutS_V"/>
    <property type="match status" value="1"/>
</dbReference>
<dbReference type="EMBL" id="RBAH01000015">
    <property type="protein sequence ID" value="RKN80515.1"/>
    <property type="molecule type" value="Genomic_DNA"/>
</dbReference>
<comment type="caution">
    <text evidence="5">The sequence shown here is derived from an EMBL/GenBank/DDBJ whole genome shotgun (WGS) entry which is preliminary data.</text>
</comment>
<proteinExistence type="predicted"/>
<evidence type="ECO:0000256" key="3">
    <source>
        <dbReference type="ARBA" id="ARBA00023125"/>
    </source>
</evidence>
<dbReference type="InterPro" id="IPR027417">
    <property type="entry name" value="P-loop_NTPase"/>
</dbReference>
<dbReference type="PANTHER" id="PTHR11361:SF34">
    <property type="entry name" value="DNA MISMATCH REPAIR PROTEIN MSH1, MITOCHONDRIAL"/>
    <property type="match status" value="1"/>
</dbReference>
<evidence type="ECO:0000256" key="1">
    <source>
        <dbReference type="ARBA" id="ARBA00022741"/>
    </source>
</evidence>
<evidence type="ECO:0000259" key="4">
    <source>
        <dbReference type="SMART" id="SM00534"/>
    </source>
</evidence>
<evidence type="ECO:0000256" key="2">
    <source>
        <dbReference type="ARBA" id="ARBA00022840"/>
    </source>
</evidence>
<dbReference type="Gene3D" id="3.40.50.300">
    <property type="entry name" value="P-loop containing nucleotide triphosphate hydrolases"/>
    <property type="match status" value="1"/>
</dbReference>
<gene>
    <name evidence="5" type="ORF">D7M11_20460</name>
</gene>
<evidence type="ECO:0000313" key="6">
    <source>
        <dbReference type="Proteomes" id="UP000282311"/>
    </source>
</evidence>
<sequence>MNMSMNTSSWSLLYPEEYSAYSGEETAVADLSVITALQAEALFGEMRRAFKFKPAQKHPSVYLTDRVEVIRYRLEAVEDILNHEPLFKLLEKLLPDLEDMKELHQTNTKTDVDMYDYLTAISEIEVYVGLLEKLYDFFCREPKDFQSRAFKAFAAEIRQLYEDPAHGSLKAEYAKMSQSIRSIKSMTIGVNLDARFRPAEAGVVAVHTESFRSGQLIDRLLRIDFANDGFTCLAPLEPVGKGLTPEQLVAMKSAVNGALHTMLKSSMKNWRPVVRAFTIAKSRFVMRFVDEIRFLVGGVALLKRLLSAGMPLCKPEVCPMESKTFTVKGLYNPVVALNMQPSGGDSEKGKVVLNEMKFDDDGMIYILTGPNQGGKTVFVQAVGMAQLLFQLGLFVPAFSASISPVDRIYSHFPDRQERYANGRFADECERLMRICEKLTGHSLLLMDETFSSTSASEATFIAEQVLLGLRESGCRVLFATHLHDLARSIDELNGRLESSVCRIDSLTAEMETENGTAARSYKIVRSRPQGSSYARDIAEKYGLTYEHLMASLGRRNAGQERERLP</sequence>
<dbReference type="GO" id="GO:0005524">
    <property type="term" value="F:ATP binding"/>
    <property type="evidence" value="ECO:0007669"/>
    <property type="project" value="UniProtKB-KW"/>
</dbReference>
<reference evidence="5 6" key="1">
    <citation type="journal article" date="2007" name="Int. J. Syst. Evol. Microbiol.">
        <title>Paenibacillus ginsengarvi sp. nov., isolated from soil from ginseng cultivation.</title>
        <authorList>
            <person name="Yoon M.H."/>
            <person name="Ten L.N."/>
            <person name="Im W.T."/>
        </authorList>
    </citation>
    <scope>NUCLEOTIDE SEQUENCE [LARGE SCALE GENOMIC DNA]</scope>
    <source>
        <strain evidence="5 6">KCTC 13059</strain>
    </source>
</reference>
<name>A0A3B0C2Q3_9BACL</name>